<reference evidence="1" key="2">
    <citation type="submission" date="2020-11" db="EMBL/GenBank/DDBJ databases">
        <authorList>
            <person name="McCartney M.A."/>
            <person name="Auch B."/>
            <person name="Kono T."/>
            <person name="Mallez S."/>
            <person name="Becker A."/>
            <person name="Gohl D.M."/>
            <person name="Silverstein K.A.T."/>
            <person name="Koren S."/>
            <person name="Bechman K.B."/>
            <person name="Herman A."/>
            <person name="Abrahante J.E."/>
            <person name="Garbe J."/>
        </authorList>
    </citation>
    <scope>NUCLEOTIDE SEQUENCE</scope>
    <source>
        <strain evidence="1">Duluth1</strain>
        <tissue evidence="1">Whole animal</tissue>
    </source>
</reference>
<sequence length="100" mass="11730">MEDKGKKVQTPKTIRADRCQNHQITASNTMCPTSSQYESRTLLCNAPNDGTQLDISERSHLGLPMLRTYVFYVRPMFYHIWDPFKIALHLKRLHPSFHLR</sequence>
<dbReference type="EMBL" id="JAIWYP010000010">
    <property type="protein sequence ID" value="KAH3748209.1"/>
    <property type="molecule type" value="Genomic_DNA"/>
</dbReference>
<gene>
    <name evidence="1" type="ORF">DPMN_182647</name>
</gene>
<reference evidence="1" key="1">
    <citation type="journal article" date="2019" name="bioRxiv">
        <title>The Genome of the Zebra Mussel, Dreissena polymorpha: A Resource for Invasive Species Research.</title>
        <authorList>
            <person name="McCartney M.A."/>
            <person name="Auch B."/>
            <person name="Kono T."/>
            <person name="Mallez S."/>
            <person name="Zhang Y."/>
            <person name="Obille A."/>
            <person name="Becker A."/>
            <person name="Abrahante J.E."/>
            <person name="Garbe J."/>
            <person name="Badalamenti J.P."/>
            <person name="Herman A."/>
            <person name="Mangelson H."/>
            <person name="Liachko I."/>
            <person name="Sullivan S."/>
            <person name="Sone E.D."/>
            <person name="Koren S."/>
            <person name="Silverstein K.A.T."/>
            <person name="Beckman K.B."/>
            <person name="Gohl D.M."/>
        </authorList>
    </citation>
    <scope>NUCLEOTIDE SEQUENCE</scope>
    <source>
        <strain evidence="1">Duluth1</strain>
        <tissue evidence="1">Whole animal</tissue>
    </source>
</reference>
<keyword evidence="2" id="KW-1185">Reference proteome</keyword>
<comment type="caution">
    <text evidence="1">The sequence shown here is derived from an EMBL/GenBank/DDBJ whole genome shotgun (WGS) entry which is preliminary data.</text>
</comment>
<dbReference type="AlphaFoldDB" id="A0A9D4I4V0"/>
<evidence type="ECO:0000313" key="2">
    <source>
        <dbReference type="Proteomes" id="UP000828390"/>
    </source>
</evidence>
<protein>
    <submittedName>
        <fullName evidence="1">Uncharacterized protein</fullName>
    </submittedName>
</protein>
<proteinExistence type="predicted"/>
<dbReference type="Proteomes" id="UP000828390">
    <property type="component" value="Unassembled WGS sequence"/>
</dbReference>
<evidence type="ECO:0000313" key="1">
    <source>
        <dbReference type="EMBL" id="KAH3748209.1"/>
    </source>
</evidence>
<name>A0A9D4I4V0_DREPO</name>
<accession>A0A9D4I4V0</accession>
<organism evidence="1 2">
    <name type="scientific">Dreissena polymorpha</name>
    <name type="common">Zebra mussel</name>
    <name type="synonym">Mytilus polymorpha</name>
    <dbReference type="NCBI Taxonomy" id="45954"/>
    <lineage>
        <taxon>Eukaryota</taxon>
        <taxon>Metazoa</taxon>
        <taxon>Spiralia</taxon>
        <taxon>Lophotrochozoa</taxon>
        <taxon>Mollusca</taxon>
        <taxon>Bivalvia</taxon>
        <taxon>Autobranchia</taxon>
        <taxon>Heteroconchia</taxon>
        <taxon>Euheterodonta</taxon>
        <taxon>Imparidentia</taxon>
        <taxon>Neoheterodontei</taxon>
        <taxon>Myida</taxon>
        <taxon>Dreissenoidea</taxon>
        <taxon>Dreissenidae</taxon>
        <taxon>Dreissena</taxon>
    </lineage>
</organism>